<dbReference type="EMBL" id="FWWU01000006">
    <property type="protein sequence ID" value="SMB82692.1"/>
    <property type="molecule type" value="Genomic_DNA"/>
</dbReference>
<name>A0A1W1UNK8_9DEIO</name>
<gene>
    <name evidence="1" type="ORF">SAMN00790413_04110</name>
</gene>
<keyword evidence="2" id="KW-1185">Reference proteome</keyword>
<dbReference type="Proteomes" id="UP000192582">
    <property type="component" value="Unassembled WGS sequence"/>
</dbReference>
<sequence length="193" mass="21857">MTELTPAVLNTLRGFLHAVPGESAEEAVARYDLFFRAAYDSGINIPESFHTTTGRAQGLEDAEGRLGMTCPAPLRRFLETCGVRHSDVGPTICPPQRWQGFFAAVEEIWGGREDLLQELGAQEVQRLNREFVLFGMRFIDDNVHVYYAFDRLGLCYRILFDQDSIGEENILELLGNEAFPFDYIISREIDDSL</sequence>
<protein>
    <submittedName>
        <fullName evidence="1">Uncharacterized protein</fullName>
    </submittedName>
</protein>
<dbReference type="AlphaFoldDB" id="A0A1W1UNK8"/>
<organism evidence="1 2">
    <name type="scientific">Deinococcus hopiensis KR-140</name>
    <dbReference type="NCBI Taxonomy" id="695939"/>
    <lineage>
        <taxon>Bacteria</taxon>
        <taxon>Thermotogati</taxon>
        <taxon>Deinococcota</taxon>
        <taxon>Deinococci</taxon>
        <taxon>Deinococcales</taxon>
        <taxon>Deinococcaceae</taxon>
        <taxon>Deinococcus</taxon>
    </lineage>
</organism>
<evidence type="ECO:0000313" key="1">
    <source>
        <dbReference type="EMBL" id="SMB82692.1"/>
    </source>
</evidence>
<dbReference type="OrthoDB" id="6027566at2"/>
<reference evidence="1 2" key="1">
    <citation type="submission" date="2017-04" db="EMBL/GenBank/DDBJ databases">
        <authorList>
            <person name="Afonso C.L."/>
            <person name="Miller P.J."/>
            <person name="Scott M.A."/>
            <person name="Spackman E."/>
            <person name="Goraichik I."/>
            <person name="Dimitrov K.M."/>
            <person name="Suarez D.L."/>
            <person name="Swayne D.E."/>
        </authorList>
    </citation>
    <scope>NUCLEOTIDE SEQUENCE [LARGE SCALE GENOMIC DNA]</scope>
    <source>
        <strain evidence="1 2">KR-140</strain>
    </source>
</reference>
<accession>A0A1W1UNK8</accession>
<evidence type="ECO:0000313" key="2">
    <source>
        <dbReference type="Proteomes" id="UP000192582"/>
    </source>
</evidence>
<proteinExistence type="predicted"/>
<dbReference type="RefSeq" id="WP_139806560.1">
    <property type="nucleotide sequence ID" value="NZ_FWWU01000006.1"/>
</dbReference>